<evidence type="ECO:0000256" key="4">
    <source>
        <dbReference type="ARBA" id="ARBA00045428"/>
    </source>
</evidence>
<protein>
    <recommendedName>
        <fullName evidence="2">DnaJ homolog subfamily B member 9</fullName>
    </recommendedName>
    <alternativeName>
        <fullName evidence="3">Endoplasmic reticulum DNA J domain-containing protein 4</fullName>
    </alternativeName>
</protein>
<dbReference type="InterPro" id="IPR001623">
    <property type="entry name" value="DnaJ_domain"/>
</dbReference>
<dbReference type="PROSITE" id="PS50076">
    <property type="entry name" value="DNAJ_2"/>
    <property type="match status" value="1"/>
</dbReference>
<evidence type="ECO:0000256" key="7">
    <source>
        <dbReference type="SAM" id="SignalP"/>
    </source>
</evidence>
<dbReference type="PROSITE" id="PS00636">
    <property type="entry name" value="DNAJ_1"/>
    <property type="match status" value="1"/>
</dbReference>
<gene>
    <name evidence="9" type="ORF">LAZ67_4004138</name>
</gene>
<dbReference type="InterPro" id="IPR036869">
    <property type="entry name" value="J_dom_sf"/>
</dbReference>
<feature type="compositionally biased region" description="Basic residues" evidence="6">
    <location>
        <begin position="127"/>
        <end position="140"/>
    </location>
</feature>
<feature type="region of interest" description="Disordered" evidence="6">
    <location>
        <begin position="120"/>
        <end position="143"/>
    </location>
</feature>
<keyword evidence="7" id="KW-0732">Signal</keyword>
<evidence type="ECO:0000259" key="8">
    <source>
        <dbReference type="PROSITE" id="PS50076"/>
    </source>
</evidence>
<feature type="signal peptide" evidence="7">
    <location>
        <begin position="1"/>
        <end position="20"/>
    </location>
</feature>
<accession>A0ABY6KH96</accession>
<evidence type="ECO:0000313" key="9">
    <source>
        <dbReference type="EMBL" id="UYV67157.1"/>
    </source>
</evidence>
<reference evidence="9 10" key="1">
    <citation type="submission" date="2022-01" db="EMBL/GenBank/DDBJ databases">
        <title>A chromosomal length assembly of Cordylochernes scorpioides.</title>
        <authorList>
            <person name="Zeh D."/>
            <person name="Zeh J."/>
        </authorList>
    </citation>
    <scope>NUCLEOTIDE SEQUENCE [LARGE SCALE GENOMIC DNA]</scope>
    <source>
        <strain evidence="9">IN4F17</strain>
        <tissue evidence="9">Whole Body</tissue>
    </source>
</reference>
<proteinExistence type="predicted"/>
<dbReference type="CDD" id="cd06257">
    <property type="entry name" value="DnaJ"/>
    <property type="match status" value="1"/>
</dbReference>
<organism evidence="9 10">
    <name type="scientific">Cordylochernes scorpioides</name>
    <dbReference type="NCBI Taxonomy" id="51811"/>
    <lineage>
        <taxon>Eukaryota</taxon>
        <taxon>Metazoa</taxon>
        <taxon>Ecdysozoa</taxon>
        <taxon>Arthropoda</taxon>
        <taxon>Chelicerata</taxon>
        <taxon>Arachnida</taxon>
        <taxon>Pseudoscorpiones</taxon>
        <taxon>Cheliferoidea</taxon>
        <taxon>Chernetidae</taxon>
        <taxon>Cordylochernes</taxon>
    </lineage>
</organism>
<evidence type="ECO:0000256" key="2">
    <source>
        <dbReference type="ARBA" id="ARBA00040158"/>
    </source>
</evidence>
<dbReference type="SUPFAM" id="SSF46565">
    <property type="entry name" value="Chaperone J-domain"/>
    <property type="match status" value="1"/>
</dbReference>
<evidence type="ECO:0000256" key="5">
    <source>
        <dbReference type="ARBA" id="ARBA00046365"/>
    </source>
</evidence>
<dbReference type="InterPro" id="IPR018253">
    <property type="entry name" value="DnaJ_domain_CS"/>
</dbReference>
<dbReference type="PANTHER" id="PTHR44360">
    <property type="entry name" value="DNAJ HOMOLOG SUBFAMILY B MEMBER 9"/>
    <property type="match status" value="1"/>
</dbReference>
<keyword evidence="1" id="KW-0143">Chaperone</keyword>
<dbReference type="SMART" id="SM00271">
    <property type="entry name" value="DnaJ"/>
    <property type="match status" value="1"/>
</dbReference>
<evidence type="ECO:0000313" key="10">
    <source>
        <dbReference type="Proteomes" id="UP001235939"/>
    </source>
</evidence>
<sequence length="220" mass="25364">MQMSRLLLVFLMLAVALASAAKNHYDILGVSHSATDREIKKAFRKLAMKYHPDRNKEKGAEDKFREIAQAYEILSDSEKRKKYDMFGDQAFNNGGDGGGSNFDFGDFFHHFDDAFAFHSNRGQQRQQQHHHQQHHQHHQHPGGFKFSFGGNQFNFDDLFADMDQDEGFFSFEPFGSGDSYFGTHFGRGQQPQHQEPMYHHHQGYEEHIVSGIKLVKLVPT</sequence>
<comment type="subunit">
    <text evidence="5">Interacts with HSPA5/BiP; interaction is direct. Interacts with ERN1/IRE1 (via the luminal region). Interacts with DERL1.</text>
</comment>
<dbReference type="PRINTS" id="PR00625">
    <property type="entry name" value="JDOMAIN"/>
</dbReference>
<name>A0ABY6KH96_9ARAC</name>
<dbReference type="EMBL" id="CP092866">
    <property type="protein sequence ID" value="UYV67157.1"/>
    <property type="molecule type" value="Genomic_DNA"/>
</dbReference>
<keyword evidence="10" id="KW-1185">Reference proteome</keyword>
<dbReference type="Gene3D" id="1.10.287.110">
    <property type="entry name" value="DnaJ domain"/>
    <property type="match status" value="1"/>
</dbReference>
<dbReference type="InterPro" id="IPR051948">
    <property type="entry name" value="Hsp70_co-chaperone_J-domain"/>
</dbReference>
<dbReference type="PANTHER" id="PTHR44360:SF1">
    <property type="entry name" value="DNAJ HOMOLOG SUBFAMILY B MEMBER 9"/>
    <property type="match status" value="1"/>
</dbReference>
<evidence type="ECO:0000256" key="3">
    <source>
        <dbReference type="ARBA" id="ARBA00041533"/>
    </source>
</evidence>
<dbReference type="Pfam" id="PF00226">
    <property type="entry name" value="DnaJ"/>
    <property type="match status" value="1"/>
</dbReference>
<evidence type="ECO:0000256" key="6">
    <source>
        <dbReference type="SAM" id="MobiDB-lite"/>
    </source>
</evidence>
<feature type="chain" id="PRO_5047233945" description="DnaJ homolog subfamily B member 9" evidence="7">
    <location>
        <begin position="21"/>
        <end position="220"/>
    </location>
</feature>
<comment type="function">
    <text evidence="4">Co-chaperone for Hsp70 protein HSPA5/BiP that acts as a key repressor of the ERN1/IRE1-mediated unfolded protein response (UPR). J domain-containing co-chaperones stimulate the ATPase activity of Hsp70 proteins and are required for efficient substrate recognition by Hsp70 proteins. In the unstressed endoplasmic reticulum, interacts with the luminal region of ERN1/IRE1 and selectively recruits HSPA5/BiP: HSPA5/BiP disrupts the dimerization of the active ERN1/IRE1 luminal region, thereby inactivating ERN1/IRE1. Also involved in endoplasmic reticulum-associated degradation (ERAD) of misfolded proteins. Required for survival of B-cell progenitors and normal antibody production.</text>
</comment>
<dbReference type="Proteomes" id="UP001235939">
    <property type="component" value="Chromosome 04"/>
</dbReference>
<feature type="domain" description="J" evidence="8">
    <location>
        <begin position="23"/>
        <end position="87"/>
    </location>
</feature>
<evidence type="ECO:0000256" key="1">
    <source>
        <dbReference type="ARBA" id="ARBA00023186"/>
    </source>
</evidence>